<evidence type="ECO:0000313" key="2">
    <source>
        <dbReference type="EMBL" id="GCC35908.1"/>
    </source>
</evidence>
<feature type="domain" description="SERTA" evidence="1">
    <location>
        <begin position="58"/>
        <end position="104"/>
    </location>
</feature>
<proteinExistence type="predicted"/>
<sequence>MGSAEVFTSHLVANQRRLTELCSNTLTTSKVAYFKRKYAEEEDLHKVYNGYFPKNLIFPEDRTCILRLSLEKLRILEDPEIYLRRAVLINNLLRKIHIETEKEVYDYAEQFNKASKQLYSDAQKRVKYMIKDCNECSESLYYDEIGSYSIVPFSSNNVIYGLGYPNDYLGKSTF</sequence>
<dbReference type="PANTHER" id="PTHR47888">
    <property type="entry name" value="UPF0730 PROTEIN ENCODED BY LINC00643-RELATED"/>
    <property type="match status" value="1"/>
</dbReference>
<evidence type="ECO:0000259" key="1">
    <source>
        <dbReference type="PROSITE" id="PS51053"/>
    </source>
</evidence>
<gene>
    <name evidence="2" type="ORF">chiPu_0014397</name>
</gene>
<dbReference type="Proteomes" id="UP000287033">
    <property type="component" value="Unassembled WGS sequence"/>
</dbReference>
<dbReference type="PANTHER" id="PTHR47888:SF1">
    <property type="entry name" value="SERTA DOMAIN-CONTAINING PROTEIN"/>
    <property type="match status" value="1"/>
</dbReference>
<dbReference type="AlphaFoldDB" id="A0A401SZV6"/>
<comment type="caution">
    <text evidence="2">The sequence shown here is derived from an EMBL/GenBank/DDBJ whole genome shotgun (WGS) entry which is preliminary data.</text>
</comment>
<name>A0A401SZV6_CHIPU</name>
<dbReference type="EMBL" id="BEZZ01000760">
    <property type="protein sequence ID" value="GCC35908.1"/>
    <property type="molecule type" value="Genomic_DNA"/>
</dbReference>
<evidence type="ECO:0000313" key="3">
    <source>
        <dbReference type="Proteomes" id="UP000287033"/>
    </source>
</evidence>
<dbReference type="InterPro" id="IPR009263">
    <property type="entry name" value="SERTA_dom"/>
</dbReference>
<dbReference type="OrthoDB" id="5976204at2759"/>
<reference evidence="2 3" key="1">
    <citation type="journal article" date="2018" name="Nat. Ecol. Evol.">
        <title>Shark genomes provide insights into elasmobranch evolution and the origin of vertebrates.</title>
        <authorList>
            <person name="Hara Y"/>
            <person name="Yamaguchi K"/>
            <person name="Onimaru K"/>
            <person name="Kadota M"/>
            <person name="Koyanagi M"/>
            <person name="Keeley SD"/>
            <person name="Tatsumi K"/>
            <person name="Tanaka K"/>
            <person name="Motone F"/>
            <person name="Kageyama Y"/>
            <person name="Nozu R"/>
            <person name="Adachi N"/>
            <person name="Nishimura O"/>
            <person name="Nakagawa R"/>
            <person name="Tanegashima C"/>
            <person name="Kiyatake I"/>
            <person name="Matsumoto R"/>
            <person name="Murakumo K"/>
            <person name="Nishida K"/>
            <person name="Terakita A"/>
            <person name="Kuratani S"/>
            <person name="Sato K"/>
            <person name="Hyodo S Kuraku.S."/>
        </authorList>
    </citation>
    <scope>NUCLEOTIDE SEQUENCE [LARGE SCALE GENOMIC DNA]</scope>
</reference>
<dbReference type="Pfam" id="PF06031">
    <property type="entry name" value="SERTA"/>
    <property type="match status" value="1"/>
</dbReference>
<dbReference type="PROSITE" id="PS51053">
    <property type="entry name" value="SERTA"/>
    <property type="match status" value="1"/>
</dbReference>
<dbReference type="Pfam" id="PF15827">
    <property type="entry name" value="UPF0730"/>
    <property type="match status" value="1"/>
</dbReference>
<organism evidence="2 3">
    <name type="scientific">Chiloscyllium punctatum</name>
    <name type="common">Brownbanded bambooshark</name>
    <name type="synonym">Hemiscyllium punctatum</name>
    <dbReference type="NCBI Taxonomy" id="137246"/>
    <lineage>
        <taxon>Eukaryota</taxon>
        <taxon>Metazoa</taxon>
        <taxon>Chordata</taxon>
        <taxon>Craniata</taxon>
        <taxon>Vertebrata</taxon>
        <taxon>Chondrichthyes</taxon>
        <taxon>Elasmobranchii</taxon>
        <taxon>Galeomorphii</taxon>
        <taxon>Galeoidea</taxon>
        <taxon>Orectolobiformes</taxon>
        <taxon>Hemiscylliidae</taxon>
        <taxon>Chiloscyllium</taxon>
    </lineage>
</organism>
<dbReference type="OMA" id="QGYFPKH"/>
<accession>A0A401SZV6</accession>
<protein>
    <recommendedName>
        <fullName evidence="1">SERTA domain-containing protein</fullName>
    </recommendedName>
</protein>
<keyword evidence="3" id="KW-1185">Reference proteome</keyword>